<evidence type="ECO:0000313" key="7">
    <source>
        <dbReference type="EMBL" id="QST86514.1"/>
    </source>
</evidence>
<dbReference type="Proteomes" id="UP000011074">
    <property type="component" value="Chromosome"/>
</dbReference>
<dbReference type="SUPFAM" id="SSF48498">
    <property type="entry name" value="Tetracyclin repressor-like, C-terminal domain"/>
    <property type="match status" value="1"/>
</dbReference>
<dbReference type="Gene3D" id="1.10.10.60">
    <property type="entry name" value="Homeodomain-like"/>
    <property type="match status" value="1"/>
</dbReference>
<dbReference type="SUPFAM" id="SSF46689">
    <property type="entry name" value="Homeodomain-like"/>
    <property type="match status" value="1"/>
</dbReference>
<dbReference type="InterPro" id="IPR009057">
    <property type="entry name" value="Homeodomain-like_sf"/>
</dbReference>
<evidence type="ECO:0000256" key="4">
    <source>
        <dbReference type="PROSITE-ProRule" id="PRU00335"/>
    </source>
</evidence>
<keyword evidence="3" id="KW-0804">Transcription</keyword>
<reference evidence="7" key="1">
    <citation type="submission" date="2012-12" db="EMBL/GenBank/DDBJ databases">
        <authorList>
            <person name="Pethick F.E."/>
            <person name="MacFadyen A.C."/>
            <person name="Tang Z."/>
            <person name="Sangal V."/>
            <person name="Tze-Tze L."/>
            <person name="Chu J."/>
            <person name="Guo M."/>
            <person name="Kirby R."/>
            <person name="Hoskisson P.A."/>
            <person name="Herron P.R."/>
            <person name="Hunter I.S."/>
        </authorList>
    </citation>
    <scope>NUCLEOTIDE SEQUENCE</scope>
    <source>
        <strain evidence="7">ATCC 10970</strain>
    </source>
</reference>
<evidence type="ECO:0000256" key="1">
    <source>
        <dbReference type="ARBA" id="ARBA00023015"/>
    </source>
</evidence>
<accession>A0A8A1V699</accession>
<organism evidence="7 8">
    <name type="scientific">Streptomyces rimosus subsp. rimosus (strain ATCC 10970 / DSM 40260 / JCM 4667 / NRRL 2234)</name>
    <dbReference type="NCBI Taxonomy" id="1265868"/>
    <lineage>
        <taxon>Bacteria</taxon>
        <taxon>Bacillati</taxon>
        <taxon>Actinomycetota</taxon>
        <taxon>Actinomycetes</taxon>
        <taxon>Kitasatosporales</taxon>
        <taxon>Streptomycetaceae</taxon>
        <taxon>Streptomyces</taxon>
    </lineage>
</organism>
<evidence type="ECO:0000256" key="5">
    <source>
        <dbReference type="SAM" id="MobiDB-lite"/>
    </source>
</evidence>
<dbReference type="GO" id="GO:0000976">
    <property type="term" value="F:transcription cis-regulatory region binding"/>
    <property type="evidence" value="ECO:0007669"/>
    <property type="project" value="TreeGrafter"/>
</dbReference>
<dbReference type="PANTHER" id="PTHR30055:SF148">
    <property type="entry name" value="TETR-FAMILY TRANSCRIPTIONAL REGULATOR"/>
    <property type="match status" value="1"/>
</dbReference>
<feature type="region of interest" description="Disordered" evidence="5">
    <location>
        <begin position="210"/>
        <end position="236"/>
    </location>
</feature>
<evidence type="ECO:0000259" key="6">
    <source>
        <dbReference type="PROSITE" id="PS50977"/>
    </source>
</evidence>
<evidence type="ECO:0000313" key="8">
    <source>
        <dbReference type="Proteomes" id="UP000011074"/>
    </source>
</evidence>
<dbReference type="Pfam" id="PF16859">
    <property type="entry name" value="TetR_C_11"/>
    <property type="match status" value="1"/>
</dbReference>
<evidence type="ECO:0000256" key="3">
    <source>
        <dbReference type="ARBA" id="ARBA00023163"/>
    </source>
</evidence>
<dbReference type="Gene3D" id="1.10.357.10">
    <property type="entry name" value="Tetracycline Repressor, domain 2"/>
    <property type="match status" value="1"/>
</dbReference>
<dbReference type="PANTHER" id="PTHR30055">
    <property type="entry name" value="HTH-TYPE TRANSCRIPTIONAL REGULATOR RUTR"/>
    <property type="match status" value="1"/>
</dbReference>
<dbReference type="InterPro" id="IPR050109">
    <property type="entry name" value="HTH-type_TetR-like_transc_reg"/>
</dbReference>
<dbReference type="PRINTS" id="PR00455">
    <property type="entry name" value="HTHTETR"/>
</dbReference>
<reference evidence="7" key="2">
    <citation type="submission" date="2020-01" db="EMBL/GenBank/DDBJ databases">
        <authorList>
            <person name="Algora L."/>
            <person name="Schniete J.K."/>
            <person name="MacFadyen A."/>
            <person name="Hoskisson P.A."/>
            <person name="Hunter I.S."/>
            <person name="Herron P.R."/>
        </authorList>
    </citation>
    <scope>NUCLEOTIDE SEQUENCE</scope>
    <source>
        <strain evidence="7">ATCC 10970</strain>
    </source>
</reference>
<dbReference type="InterPro" id="IPR001647">
    <property type="entry name" value="HTH_TetR"/>
</dbReference>
<feature type="domain" description="HTH tetR-type" evidence="6">
    <location>
        <begin position="24"/>
        <end position="84"/>
    </location>
</feature>
<dbReference type="InterPro" id="IPR036271">
    <property type="entry name" value="Tet_transcr_reg_TetR-rel_C_sf"/>
</dbReference>
<dbReference type="AlphaFoldDB" id="A0A8A1V699"/>
<dbReference type="PROSITE" id="PS50977">
    <property type="entry name" value="HTH_TETR_2"/>
    <property type="match status" value="1"/>
</dbReference>
<dbReference type="InterPro" id="IPR011075">
    <property type="entry name" value="TetR_C"/>
</dbReference>
<protein>
    <submittedName>
        <fullName evidence="7">TetR/AcrR family transcriptional regulator</fullName>
    </submittedName>
</protein>
<dbReference type="EMBL" id="CP048261">
    <property type="protein sequence ID" value="QST86514.1"/>
    <property type="molecule type" value="Genomic_DNA"/>
</dbReference>
<reference evidence="7" key="3">
    <citation type="journal article" date="2021" name="bioRxiv">
        <title>Bilateral symmetry of linear streptomycete chromosomes.</title>
        <authorList>
            <person name="Algora-Gallardo L."/>
            <person name="Schniete J.K."/>
            <person name="Mark D.R."/>
            <person name="Hunter I.S."/>
            <person name="Herron P.R."/>
        </authorList>
    </citation>
    <scope>NUCLEOTIDE SEQUENCE</scope>
    <source>
        <strain evidence="7">ATCC 10970</strain>
    </source>
</reference>
<feature type="DNA-binding region" description="H-T-H motif" evidence="4">
    <location>
        <begin position="47"/>
        <end position="66"/>
    </location>
</feature>
<name>A0A8A1V699_STRR1</name>
<dbReference type="Pfam" id="PF00440">
    <property type="entry name" value="TetR_N"/>
    <property type="match status" value="1"/>
</dbReference>
<dbReference type="GO" id="GO:0003700">
    <property type="term" value="F:DNA-binding transcription factor activity"/>
    <property type="evidence" value="ECO:0007669"/>
    <property type="project" value="TreeGrafter"/>
</dbReference>
<gene>
    <name evidence="7" type="ORF">SRIM_039780</name>
</gene>
<proteinExistence type="predicted"/>
<evidence type="ECO:0000256" key="2">
    <source>
        <dbReference type="ARBA" id="ARBA00023125"/>
    </source>
</evidence>
<sequence length="236" mass="25592">MSPHADRTAPQAADHRKGPRRRGEELENAILTAALEELTEVGYAALTMERVAARARTSKAALYRRWTGRAELVLDACKVRGFSDLDLADTGTLRGDVIALLRQMSAKMATPIGGILRGLLGEMTRDPEFARLIRERIHTVGPVGIRGILQRAVERGEVQPWVLDSRRATVATDLLRNEFLLFGAPVEDETVIEIVDDVYLPLVLAPAPEPVRSAGEAGRGAAKPVRSTGGPEDDGS</sequence>
<keyword evidence="2 4" id="KW-0238">DNA-binding</keyword>
<feature type="region of interest" description="Disordered" evidence="5">
    <location>
        <begin position="1"/>
        <end position="23"/>
    </location>
</feature>
<keyword evidence="1" id="KW-0805">Transcription regulation</keyword>